<protein>
    <submittedName>
        <fullName evidence="2">Uncharacterized protein</fullName>
    </submittedName>
</protein>
<sequence length="44" mass="4558">RHPAQGEALQVSPGRTRPLGRQLQVGGRQLDPTGTRGLGAASPL</sequence>
<organism evidence="2">
    <name type="scientific">marine metagenome</name>
    <dbReference type="NCBI Taxonomy" id="408172"/>
    <lineage>
        <taxon>unclassified sequences</taxon>
        <taxon>metagenomes</taxon>
        <taxon>ecological metagenomes</taxon>
    </lineage>
</organism>
<dbReference type="EMBL" id="UINC01017060">
    <property type="protein sequence ID" value="SVA70532.1"/>
    <property type="molecule type" value="Genomic_DNA"/>
</dbReference>
<reference evidence="2" key="1">
    <citation type="submission" date="2018-05" db="EMBL/GenBank/DDBJ databases">
        <authorList>
            <person name="Lanie J.A."/>
            <person name="Ng W.-L."/>
            <person name="Kazmierczak K.M."/>
            <person name="Andrzejewski T.M."/>
            <person name="Davidsen T.M."/>
            <person name="Wayne K.J."/>
            <person name="Tettelin H."/>
            <person name="Glass J.I."/>
            <person name="Rusch D."/>
            <person name="Podicherti R."/>
            <person name="Tsui H.-C.T."/>
            <person name="Winkler M.E."/>
        </authorList>
    </citation>
    <scope>NUCLEOTIDE SEQUENCE</scope>
</reference>
<dbReference type="AlphaFoldDB" id="A0A381Y1H0"/>
<evidence type="ECO:0000313" key="2">
    <source>
        <dbReference type="EMBL" id="SVA70532.1"/>
    </source>
</evidence>
<accession>A0A381Y1H0</accession>
<evidence type="ECO:0000256" key="1">
    <source>
        <dbReference type="SAM" id="MobiDB-lite"/>
    </source>
</evidence>
<name>A0A381Y1H0_9ZZZZ</name>
<feature type="non-terminal residue" evidence="2">
    <location>
        <position position="44"/>
    </location>
</feature>
<feature type="non-terminal residue" evidence="2">
    <location>
        <position position="1"/>
    </location>
</feature>
<proteinExistence type="predicted"/>
<gene>
    <name evidence="2" type="ORF">METZ01_LOCUS123386</name>
</gene>
<feature type="region of interest" description="Disordered" evidence="1">
    <location>
        <begin position="1"/>
        <end position="44"/>
    </location>
</feature>